<evidence type="ECO:0000256" key="1">
    <source>
        <dbReference type="ARBA" id="ARBA00022723"/>
    </source>
</evidence>
<keyword evidence="2" id="KW-0862">Zinc</keyword>
<keyword evidence="1" id="KW-0479">Metal-binding</keyword>
<dbReference type="PANTHER" id="PTHR42742">
    <property type="entry name" value="TRANSCRIPTIONAL REPRESSOR MPRA"/>
    <property type="match status" value="1"/>
</dbReference>
<dbReference type="PIRSF" id="PIRSF036894">
    <property type="entry name" value="PMI_Firm_short"/>
    <property type="match status" value="1"/>
</dbReference>
<accession>A0ABN3PKB0</accession>
<dbReference type="EMBL" id="BAAATD010000002">
    <property type="protein sequence ID" value="GAA2588731.1"/>
    <property type="molecule type" value="Genomic_DNA"/>
</dbReference>
<dbReference type="InterPro" id="IPR014628">
    <property type="entry name" value="Man6P_isomerase_Firm_short"/>
</dbReference>
<dbReference type="InterPro" id="IPR051804">
    <property type="entry name" value="Carb_Metab_Reg_Kinase/Isom"/>
</dbReference>
<dbReference type="InterPro" id="IPR014710">
    <property type="entry name" value="RmlC-like_jellyroll"/>
</dbReference>
<dbReference type="SUPFAM" id="SSF51182">
    <property type="entry name" value="RmlC-like cupins"/>
    <property type="match status" value="1"/>
</dbReference>
<protein>
    <submittedName>
        <fullName evidence="3">Class I mannose-6-phosphate isomerase</fullName>
    </submittedName>
</protein>
<reference evidence="3 4" key="1">
    <citation type="journal article" date="2019" name="Int. J. Syst. Evol. Microbiol.">
        <title>The Global Catalogue of Microorganisms (GCM) 10K type strain sequencing project: providing services to taxonomists for standard genome sequencing and annotation.</title>
        <authorList>
            <consortium name="The Broad Institute Genomics Platform"/>
            <consortium name="The Broad Institute Genome Sequencing Center for Infectious Disease"/>
            <person name="Wu L."/>
            <person name="Ma J."/>
        </authorList>
    </citation>
    <scope>NUCLEOTIDE SEQUENCE [LARGE SCALE GENOMIC DNA]</scope>
    <source>
        <strain evidence="3 4">JCM 6833</strain>
    </source>
</reference>
<dbReference type="Proteomes" id="UP001501509">
    <property type="component" value="Unassembled WGS sequence"/>
</dbReference>
<comment type="caution">
    <text evidence="3">The sequence shown here is derived from an EMBL/GenBank/DDBJ whole genome shotgun (WGS) entry which is preliminary data.</text>
</comment>
<evidence type="ECO:0000313" key="3">
    <source>
        <dbReference type="EMBL" id="GAA2588731.1"/>
    </source>
</evidence>
<dbReference type="PANTHER" id="PTHR42742:SF3">
    <property type="entry name" value="FRUCTOKINASE"/>
    <property type="match status" value="1"/>
</dbReference>
<dbReference type="InterPro" id="IPR011051">
    <property type="entry name" value="RmlC_Cupin_sf"/>
</dbReference>
<gene>
    <name evidence="3" type="ORF">GCM10010411_21990</name>
</gene>
<dbReference type="CDD" id="cd07010">
    <property type="entry name" value="cupin_PMI_type_I_N_bac"/>
    <property type="match status" value="1"/>
</dbReference>
<name>A0ABN3PKB0_9ACTN</name>
<keyword evidence="3" id="KW-0413">Isomerase</keyword>
<dbReference type="GO" id="GO:0016853">
    <property type="term" value="F:isomerase activity"/>
    <property type="evidence" value="ECO:0007669"/>
    <property type="project" value="UniProtKB-KW"/>
</dbReference>
<dbReference type="RefSeq" id="WP_344540183.1">
    <property type="nucleotide sequence ID" value="NZ_BAAATD010000002.1"/>
</dbReference>
<evidence type="ECO:0000313" key="4">
    <source>
        <dbReference type="Proteomes" id="UP001501509"/>
    </source>
</evidence>
<dbReference type="Gene3D" id="2.60.120.10">
    <property type="entry name" value="Jelly Rolls"/>
    <property type="match status" value="1"/>
</dbReference>
<organism evidence="3 4">
    <name type="scientific">Actinomadura fulvescens</name>
    <dbReference type="NCBI Taxonomy" id="46160"/>
    <lineage>
        <taxon>Bacteria</taxon>
        <taxon>Bacillati</taxon>
        <taxon>Actinomycetota</taxon>
        <taxon>Actinomycetes</taxon>
        <taxon>Streptosporangiales</taxon>
        <taxon>Thermomonosporaceae</taxon>
        <taxon>Actinomadura</taxon>
    </lineage>
</organism>
<evidence type="ECO:0000256" key="2">
    <source>
        <dbReference type="ARBA" id="ARBA00022833"/>
    </source>
</evidence>
<proteinExistence type="predicted"/>
<keyword evidence="4" id="KW-1185">Reference proteome</keyword>
<sequence>MSVDWYPLSLTTPMKGHVFGGRAIADRLRRSSAPRPGRIAETWEVSDVDGQVGEVTAGPLAGESLRSLVERHPEEMMGSGWSGDRFPILTKFIDASRSLPVHLHADDKDARALEGEPNGKTEAWHILEAALGATALVGVKPGVDDATLRDALVRGDFDAVMRRLPVRAGETLYVPAGTLHSFGPDTLVYEIEQTSDVQQSAMPWRMEDGSRLPDKEWEQNLDMLLAEWKPEPRPEFQPGLSLPVDHDGERVICCAGPYFALERWRAAAGATARCAFGTAVIVSNVGCAVQITVDGWQDVLGPGCSLLMPAALGELRVEGPADVLLGYLPDLVSDIHEPLAAAGYGPDVIAALGEPA</sequence>